<evidence type="ECO:0000313" key="2">
    <source>
        <dbReference type="Proteomes" id="UP000887563"/>
    </source>
</evidence>
<dbReference type="WBParaSite" id="Minc3s00483g13104">
    <property type="protein sequence ID" value="Minc3s00483g13104"/>
    <property type="gene ID" value="Minc3s00483g13104"/>
</dbReference>
<keyword evidence="1" id="KW-0472">Membrane</keyword>
<evidence type="ECO:0000256" key="1">
    <source>
        <dbReference type="SAM" id="Phobius"/>
    </source>
</evidence>
<accession>A0A914LK79</accession>
<dbReference type="Pfam" id="PF10320">
    <property type="entry name" value="7TM_GPCR_Srsx"/>
    <property type="match status" value="1"/>
</dbReference>
<feature type="transmembrane region" description="Helical" evidence="1">
    <location>
        <begin position="12"/>
        <end position="30"/>
    </location>
</feature>
<name>A0A914LK79_MELIC</name>
<evidence type="ECO:0000313" key="3">
    <source>
        <dbReference type="WBParaSite" id="Minc3s00483g13104"/>
    </source>
</evidence>
<dbReference type="InterPro" id="IPR019424">
    <property type="entry name" value="7TM_GPCR_Srsx"/>
</dbReference>
<sequence>MKVWYVRTLNSCCNYLIAIDALFTAIYQTSNSISMFIVLSGINFINLDICFYFMIYSILSTMMTNCLTFFIGFDRLLSVLFPFTLVCDSVDIKGRGPIL</sequence>
<reference evidence="3" key="1">
    <citation type="submission" date="2022-11" db="UniProtKB">
        <authorList>
            <consortium name="WormBaseParasite"/>
        </authorList>
    </citation>
    <scope>IDENTIFICATION</scope>
</reference>
<protein>
    <submittedName>
        <fullName evidence="3">G_PROTEIN_RECEP_F1_2 domain-containing protein</fullName>
    </submittedName>
</protein>
<keyword evidence="2" id="KW-1185">Reference proteome</keyword>
<organism evidence="2 3">
    <name type="scientific">Meloidogyne incognita</name>
    <name type="common">Southern root-knot nematode worm</name>
    <name type="synonym">Oxyuris incognita</name>
    <dbReference type="NCBI Taxonomy" id="6306"/>
    <lineage>
        <taxon>Eukaryota</taxon>
        <taxon>Metazoa</taxon>
        <taxon>Ecdysozoa</taxon>
        <taxon>Nematoda</taxon>
        <taxon>Chromadorea</taxon>
        <taxon>Rhabditida</taxon>
        <taxon>Tylenchina</taxon>
        <taxon>Tylenchomorpha</taxon>
        <taxon>Tylenchoidea</taxon>
        <taxon>Meloidogynidae</taxon>
        <taxon>Meloidogyninae</taxon>
        <taxon>Meloidogyne</taxon>
        <taxon>Meloidogyne incognita group</taxon>
    </lineage>
</organism>
<dbReference type="AlphaFoldDB" id="A0A914LK79"/>
<proteinExistence type="predicted"/>
<keyword evidence="1" id="KW-0812">Transmembrane</keyword>
<keyword evidence="1" id="KW-1133">Transmembrane helix</keyword>
<dbReference type="Proteomes" id="UP000887563">
    <property type="component" value="Unplaced"/>
</dbReference>